<protein>
    <submittedName>
        <fullName evidence="2">YD repeat-containing protein</fullName>
    </submittedName>
</protein>
<organism evidence="2 3">
    <name type="scientific">Flavobacterium aquaticum</name>
    <dbReference type="NCBI Taxonomy" id="1236486"/>
    <lineage>
        <taxon>Bacteria</taxon>
        <taxon>Pseudomonadati</taxon>
        <taxon>Bacteroidota</taxon>
        <taxon>Flavobacteriia</taxon>
        <taxon>Flavobacteriales</taxon>
        <taxon>Flavobacteriaceae</taxon>
        <taxon>Flavobacterium</taxon>
    </lineage>
</organism>
<feature type="chain" id="PRO_5016466881" evidence="1">
    <location>
        <begin position="19"/>
        <end position="268"/>
    </location>
</feature>
<keyword evidence="3" id="KW-1185">Reference proteome</keyword>
<evidence type="ECO:0000313" key="2">
    <source>
        <dbReference type="EMBL" id="RAK24156.1"/>
    </source>
</evidence>
<comment type="caution">
    <text evidence="2">The sequence shown here is derived from an EMBL/GenBank/DDBJ whole genome shotgun (WGS) entry which is preliminary data.</text>
</comment>
<dbReference type="EMBL" id="QLMI01000002">
    <property type="protein sequence ID" value="RAK24156.1"/>
    <property type="molecule type" value="Genomic_DNA"/>
</dbReference>
<proteinExistence type="predicted"/>
<accession>A0A327YUZ1</accession>
<sequence length="268" mass="31354">MKSLVISIIALFGLSLQAQEQFLTSHFNWSPRTATLQKEIFYFNPETNAREWSKTEIYTFYSQYLDSVIVDLGDAKEITKYNFNIDNSLVSKITDYKLSETQDKTLFFYDKELRLTKSQEFVQGRLFSETKYSYDKQNRLVKSVCREKETGFSEITEYSNYTSDDSYTKTSYYKDAKKEANLAIEIYKNGLLIEGNYQIFDLKSKMVYQYDEKRNVISEQKDNEAPTLYQYEYDAEGNPTKITISNAGNPYANSEIIIKSTYSDFMSN</sequence>
<gene>
    <name evidence="2" type="ORF">B0I03_1025</name>
</gene>
<reference evidence="2 3" key="1">
    <citation type="submission" date="2018-06" db="EMBL/GenBank/DDBJ databases">
        <title>Genomic Encyclopedia of Type Strains, Phase III (KMG-III): the genomes of soil and plant-associated and newly described type strains.</title>
        <authorList>
            <person name="Whitman W."/>
        </authorList>
    </citation>
    <scope>NUCLEOTIDE SEQUENCE [LARGE SCALE GENOMIC DNA]</scope>
    <source>
        <strain evidence="2 3">CGMCC 1.12398</strain>
    </source>
</reference>
<evidence type="ECO:0000256" key="1">
    <source>
        <dbReference type="SAM" id="SignalP"/>
    </source>
</evidence>
<name>A0A327YUZ1_9FLAO</name>
<evidence type="ECO:0000313" key="3">
    <source>
        <dbReference type="Proteomes" id="UP000249620"/>
    </source>
</evidence>
<keyword evidence="1" id="KW-0732">Signal</keyword>
<dbReference type="AlphaFoldDB" id="A0A327YUZ1"/>
<dbReference type="RefSeq" id="WP_111565968.1">
    <property type="nucleotide sequence ID" value="NZ_QLMI01000002.1"/>
</dbReference>
<feature type="signal peptide" evidence="1">
    <location>
        <begin position="1"/>
        <end position="18"/>
    </location>
</feature>
<dbReference type="OrthoDB" id="1321409at2"/>
<dbReference type="Proteomes" id="UP000249620">
    <property type="component" value="Unassembled WGS sequence"/>
</dbReference>
<dbReference type="Gene3D" id="2.180.10.10">
    <property type="entry name" value="RHS repeat-associated core"/>
    <property type="match status" value="1"/>
</dbReference>